<dbReference type="InterPro" id="IPR001810">
    <property type="entry name" value="F-box_dom"/>
</dbReference>
<gene>
    <name evidence="5" type="ORF">QBZ16_003748</name>
</gene>
<accession>A0AAD9MKD1</accession>
<evidence type="ECO:0000313" key="6">
    <source>
        <dbReference type="Proteomes" id="UP001255856"/>
    </source>
</evidence>
<dbReference type="Proteomes" id="UP001255856">
    <property type="component" value="Unassembled WGS sequence"/>
</dbReference>
<dbReference type="InterPro" id="IPR050216">
    <property type="entry name" value="LRR_domain-containing"/>
</dbReference>
<evidence type="ECO:0000259" key="4">
    <source>
        <dbReference type="PROSITE" id="PS50181"/>
    </source>
</evidence>
<dbReference type="Pfam" id="PF00646">
    <property type="entry name" value="F-box"/>
    <property type="match status" value="1"/>
</dbReference>
<dbReference type="InterPro" id="IPR036047">
    <property type="entry name" value="F-box-like_dom_sf"/>
</dbReference>
<comment type="caution">
    <text evidence="5">The sequence shown here is derived from an EMBL/GenBank/DDBJ whole genome shotgun (WGS) entry which is preliminary data.</text>
</comment>
<keyword evidence="3" id="KW-0677">Repeat</keyword>
<comment type="subcellular location">
    <subcellularLocation>
        <location evidence="1">Cytoplasm</location>
        <location evidence="1">Cytoskeleton</location>
        <location evidence="1">Cilium axoneme</location>
    </subcellularLocation>
</comment>
<dbReference type="Gene3D" id="1.20.1280.50">
    <property type="match status" value="1"/>
</dbReference>
<dbReference type="GO" id="GO:0005930">
    <property type="term" value="C:axoneme"/>
    <property type="evidence" value="ECO:0007669"/>
    <property type="project" value="UniProtKB-SubCell"/>
</dbReference>
<dbReference type="EMBL" id="JASFZW010000005">
    <property type="protein sequence ID" value="KAK2077880.1"/>
    <property type="molecule type" value="Genomic_DNA"/>
</dbReference>
<dbReference type="InterPro" id="IPR003591">
    <property type="entry name" value="Leu-rich_rpt_typical-subtyp"/>
</dbReference>
<dbReference type="AlphaFoldDB" id="A0AAD9MKD1"/>
<protein>
    <recommendedName>
        <fullName evidence="4">F-box domain-containing protein</fullName>
    </recommendedName>
</protein>
<dbReference type="PROSITE" id="PS51450">
    <property type="entry name" value="LRR"/>
    <property type="match status" value="1"/>
</dbReference>
<dbReference type="PANTHER" id="PTHR48051">
    <property type="match status" value="1"/>
</dbReference>
<keyword evidence="6" id="KW-1185">Reference proteome</keyword>
<evidence type="ECO:0000313" key="5">
    <source>
        <dbReference type="EMBL" id="KAK2077880.1"/>
    </source>
</evidence>
<dbReference type="SMART" id="SM00369">
    <property type="entry name" value="LRR_TYP"/>
    <property type="match status" value="2"/>
</dbReference>
<feature type="domain" description="F-box" evidence="4">
    <location>
        <begin position="5"/>
        <end position="52"/>
    </location>
</feature>
<keyword evidence="2" id="KW-0433">Leucine-rich repeat</keyword>
<dbReference type="PANTHER" id="PTHR48051:SF1">
    <property type="entry name" value="RAS SUPPRESSOR PROTEIN 1"/>
    <property type="match status" value="1"/>
</dbReference>
<dbReference type="SUPFAM" id="SSF81383">
    <property type="entry name" value="F-box domain"/>
    <property type="match status" value="1"/>
</dbReference>
<dbReference type="Gene3D" id="3.80.10.10">
    <property type="entry name" value="Ribonuclease Inhibitor"/>
    <property type="match status" value="2"/>
</dbReference>
<proteinExistence type="predicted"/>
<dbReference type="SMART" id="SM00256">
    <property type="entry name" value="FBOX"/>
    <property type="match status" value="1"/>
</dbReference>
<dbReference type="InterPro" id="IPR032675">
    <property type="entry name" value="LRR_dom_sf"/>
</dbReference>
<dbReference type="PROSITE" id="PS50181">
    <property type="entry name" value="FBOX"/>
    <property type="match status" value="1"/>
</dbReference>
<dbReference type="SUPFAM" id="SSF52058">
    <property type="entry name" value="L domain-like"/>
    <property type="match status" value="2"/>
</dbReference>
<dbReference type="InterPro" id="IPR001611">
    <property type="entry name" value="Leu-rich_rpt"/>
</dbReference>
<name>A0AAD9MKD1_PROWI</name>
<evidence type="ECO:0000256" key="2">
    <source>
        <dbReference type="ARBA" id="ARBA00022614"/>
    </source>
</evidence>
<sequence>MAPRAVTVGDLPAAAIEQVLLYLSPVDRAAASATCRTWRSIEVSSRLLYGDLTLDGQCFGPECGGDGASSVGSWLAARLEAIQHFKLWTPYRLDSLASGVVDLLASANKLLSLQYVSSDKSLSRSLGSLAKLTSLRALQILVPSDGGAALALRARDISKLKPLRNLRAIRLNVAEIRGGLPAPLLKAWSRVESLHITARFRMAGESLRHLTSLRRLELNGVTLSPPDEETAARLTALEHLAIQPAAEDVARWQELELWAALHRLPALRTLQASVDVLALLQSQGAAVHEAGVAELLAAPAAEGGVPDGILVCRHLRHVVLPMMVERLPELRPGQLPALTRLELPDSMAQSWPASWATHLPTLRALALNGAASLARQLPAEFSRLRRLERLELRACGLRALPAPVAALPALKRLDLGINRLEDLPEGPYLANLEWLGLRQNPLRHVPPALAGAARLEALDLGECDALELAPERDIQGTLARAPALRALVLARSLDRPWAAELLAELARQLPDLQVALERCGPAPGALGADGEVSDFFVEERGEEVERGASQAVVLEELETSE</sequence>
<evidence type="ECO:0000256" key="3">
    <source>
        <dbReference type="ARBA" id="ARBA00022737"/>
    </source>
</evidence>
<reference evidence="5" key="1">
    <citation type="submission" date="2021-01" db="EMBL/GenBank/DDBJ databases">
        <authorList>
            <person name="Eckstrom K.M.E."/>
        </authorList>
    </citation>
    <scope>NUCLEOTIDE SEQUENCE</scope>
    <source>
        <strain evidence="5">UVCC 0001</strain>
    </source>
</reference>
<evidence type="ECO:0000256" key="1">
    <source>
        <dbReference type="ARBA" id="ARBA00004430"/>
    </source>
</evidence>
<organism evidence="5 6">
    <name type="scientific">Prototheca wickerhamii</name>
    <dbReference type="NCBI Taxonomy" id="3111"/>
    <lineage>
        <taxon>Eukaryota</taxon>
        <taxon>Viridiplantae</taxon>
        <taxon>Chlorophyta</taxon>
        <taxon>core chlorophytes</taxon>
        <taxon>Trebouxiophyceae</taxon>
        <taxon>Chlorellales</taxon>
        <taxon>Chlorellaceae</taxon>
        <taxon>Prototheca</taxon>
    </lineage>
</organism>